<reference evidence="2" key="1">
    <citation type="submission" date="2018-08" db="EMBL/GenBank/DDBJ databases">
        <authorList>
            <person name="Blom J."/>
        </authorList>
    </citation>
    <scope>NUCLEOTIDE SEQUENCE [LARGE SCALE GENOMIC DNA]</scope>
    <source>
        <strain evidence="2">CCOS 865</strain>
    </source>
</reference>
<accession>A0A383RRL5</accession>
<dbReference type="OrthoDB" id="1779474at2"/>
<sequence length="287" mass="31197">MTTQHAYASLPHVSTFVTWLAAELDSQTLFKHAYVDRRSGVEWSCDGLFDAYQSYHWNFPGNPRLGYNPGACAAANATALGALRQDLIAAGSDDRLLLRACIDVMAWGGVTAHNVDWLKANQRGLGGTLHAVKSALLAGDENAPVLRSKNLRFNSGMTKVYALLCPGICIYDSRVAAGLGALVVEYCKAHRLTAVPAGLCFPWAAAKEGQGAVAPKRRNPSTGSLHFKRLRAGTHHARWNLRASWVLNQVAELARSTDSPLRLVEPPMDIRLALENSLFMRGYDLGA</sequence>
<keyword evidence="2" id="KW-1185">Reference proteome</keyword>
<dbReference type="Proteomes" id="UP000263595">
    <property type="component" value="Unassembled WGS sequence"/>
</dbReference>
<protein>
    <submittedName>
        <fullName evidence="1">Uncharacterized protein</fullName>
    </submittedName>
</protein>
<organism evidence="1 2">
    <name type="scientific">Pseudomonas reidholzensis</name>
    <dbReference type="NCBI Taxonomy" id="1785162"/>
    <lineage>
        <taxon>Bacteria</taxon>
        <taxon>Pseudomonadati</taxon>
        <taxon>Pseudomonadota</taxon>
        <taxon>Gammaproteobacteria</taxon>
        <taxon>Pseudomonadales</taxon>
        <taxon>Pseudomonadaceae</taxon>
        <taxon>Pseudomonas</taxon>
    </lineage>
</organism>
<gene>
    <name evidence="1" type="ORF">CCOS865_01238</name>
</gene>
<dbReference type="RefSeq" id="WP_119138965.1">
    <property type="nucleotide sequence ID" value="NZ_CBCSFL010000009.1"/>
</dbReference>
<proteinExistence type="predicted"/>
<name>A0A383RRL5_9PSED</name>
<dbReference type="EMBL" id="UNOZ01000007">
    <property type="protein sequence ID" value="SYX88998.1"/>
    <property type="molecule type" value="Genomic_DNA"/>
</dbReference>
<dbReference type="AlphaFoldDB" id="A0A383RRL5"/>
<evidence type="ECO:0000313" key="2">
    <source>
        <dbReference type="Proteomes" id="UP000263595"/>
    </source>
</evidence>
<evidence type="ECO:0000313" key="1">
    <source>
        <dbReference type="EMBL" id="SYX88998.1"/>
    </source>
</evidence>